<evidence type="ECO:0000313" key="3">
    <source>
        <dbReference type="EMBL" id="CAF1194272.1"/>
    </source>
</evidence>
<keyword evidence="2" id="KW-0812">Transmembrane</keyword>
<dbReference type="EMBL" id="CAJNOR010001754">
    <property type="protein sequence ID" value="CAF1194272.1"/>
    <property type="molecule type" value="Genomic_DNA"/>
</dbReference>
<gene>
    <name evidence="3" type="ORF">XAT740_LOCUS23300</name>
</gene>
<feature type="transmembrane region" description="Helical" evidence="2">
    <location>
        <begin position="779"/>
        <end position="806"/>
    </location>
</feature>
<reference evidence="3" key="1">
    <citation type="submission" date="2021-02" db="EMBL/GenBank/DDBJ databases">
        <authorList>
            <person name="Nowell W R."/>
        </authorList>
    </citation>
    <scope>NUCLEOTIDE SEQUENCE</scope>
</reference>
<dbReference type="SUPFAM" id="SSF69318">
    <property type="entry name" value="Integrin alpha N-terminal domain"/>
    <property type="match status" value="1"/>
</dbReference>
<proteinExistence type="predicted"/>
<feature type="transmembrane region" description="Helical" evidence="2">
    <location>
        <begin position="332"/>
        <end position="356"/>
    </location>
</feature>
<comment type="caution">
    <text evidence="3">The sequence shown here is derived from an EMBL/GenBank/DDBJ whole genome shotgun (WGS) entry which is preliminary data.</text>
</comment>
<dbReference type="Pfam" id="PF13517">
    <property type="entry name" value="FG-GAP_3"/>
    <property type="match status" value="2"/>
</dbReference>
<keyword evidence="2" id="KW-1133">Transmembrane helix</keyword>
<keyword evidence="2" id="KW-0472">Membrane</keyword>
<dbReference type="PANTHER" id="PTHR44103">
    <property type="entry name" value="PROPROTEIN CONVERTASE P"/>
    <property type="match status" value="1"/>
</dbReference>
<feature type="transmembrane region" description="Helical" evidence="2">
    <location>
        <begin position="408"/>
        <end position="427"/>
    </location>
</feature>
<protein>
    <submittedName>
        <fullName evidence="3">Uncharacterized protein</fullName>
    </submittedName>
</protein>
<evidence type="ECO:0000256" key="2">
    <source>
        <dbReference type="SAM" id="Phobius"/>
    </source>
</evidence>
<feature type="transmembrane region" description="Helical" evidence="2">
    <location>
        <begin position="882"/>
        <end position="901"/>
    </location>
</feature>
<dbReference type="InterPro" id="IPR028994">
    <property type="entry name" value="Integrin_alpha_N"/>
</dbReference>
<sequence length="1722" mass="199018">MISEVTRSRFNQLYEEYNQTLLCPCSKATIPLRDFVNSTVTLHSLCSSVFISKQWIEALYSPIANRYQLNDFRKTASYVFTFLSDFCSLAKNTIGWSLIDIDRYELASTHLDTKEQIKSKVDAVIEYFQNNSLIEIVSFLNYLKTLSEAHYVISALNTNGLLTISKHGFHFNVTLQKTYSSKNLLMGKHLTFCNYADIHETVGLSSINNVNDPYIETHETWAKVLDEYQVTGFLTSCTVLEAVRNSQLDCLYDIDCLKFMLNYFPDLNQTRRNWTNDILSEKMIPLNNLLSNLFISNWSIEINDLTYFNKCSPLHCTYTKTYQMNSSYTTTLFISIYGGLIIVLRFITMFLIKIILEFRNRPLQRMQHISAQNTIKQKLIRSLRVLNLFKDPNARAENDVKQQRTITFVYIILLTGSLLIILLFTSFHHEMMIITEEKPSLVRYSELQNLYSRTLKCSCFTMATPYSVIVSLVPTFHRVCQSDFVDKRWIEVLKIIKHPYVSLDWRNIALSQFQFLSDLCKLANEIVKDAIDRFMMEPLISSNLLSEIEFFTQFNQTLIQFFHSTKFNFIRLSDVGQLLENVDQPYMTPGNLILPFHSNLIAESVPNETNDTKLLNFIFRFAQHNDTNSTFADCVCIINPRCETLASIYNYDYNSNADSTYEVSYSLPGWKQSCSQLNSLTSSTLECLYSTNCLTLLVRSVKTLFILSSPQIDWFEPRFLIYNSTIDRFYPNTLIKDVLDEIMVENWNSSISYKNLYENCAPTHCTYAKRIRTKNFFEAITLLISMIGSVIIGVRLGASVSVKLVFHLWKRICKKQTEGQEQRQDEPADAVHLKLFDRLKTKIGKVLSSLFGFLLNLNIFLVRDFNSNSSRVTVQNLGRWSTRLYISIFLLINIIFIFYNVTQSKSITKTFDQPQFNQYHHLIKIYGKKFKCSCSNIASKYETFVQIQPEYHEICKRQVVFDEWQMNLTKNHLSDIFLWKKNDYRLFLLAHIKYLQGLCSNSIEIIQNLVDQFHSTLLITAQLLEEKDFHSHINNFIEQTKSKAPHLLLNILSLIRIIYHGNAFISKYQSNYKYIFPWNHFDKVYVPTEAMIYDQNCTCGLISTCTTQAGFYNEKNSSDFIRIQGLKMGCLPSESFLQSTLQCFFNQTCLNLIQQYSNSSHFNISSLSYPKNESLINKTIHELINDLFVESWSKNINYSLYFNQCLPSLCSYTYNKRFDLFELITFLLGFQGGLKIVLKWICPQIIQILMKIYSSRKKRSNRIDSRDSTTATRDKTKPLIRNIQCSFKFINVCFVFIFLTIFIIHFSIFLTFKISSSNVMINQNMITTEYQSIMTTTTTMIDTITSTEVLHCPISAVTIQLKTSTCSQAYALISADLNDDSRSELLFYCESTGSIHILISSDDELFKTEKIHPLEHDHQLFSMTWGDINNDGHIDLIGLDTPKNELRILFGDGNLTFKQVNTLPLSSGHRRTLMLIDLNNDSYLDIISRNEENYVIRVFLGDGTEKFFQHTVLYCEKNSWPSSLAINDLNHDGSLDIIITLRRANDIVVYLGDNNLKFNQSFIFSPGYDSEPDDLFLADLNNDTHSDIVFSYQDTIVAIMYGFGNGTFSTLKKYMINNSQKATPMAVIDFNCDGYLDIILGNVFSYDIVALMGSKNGYFQYRSIGNHESFKPGSSQYSTMTTIFNDNGHKNIVVLNSRPTDAIILLNTCQCCSIDINNFTSH</sequence>
<dbReference type="PANTHER" id="PTHR44103:SF1">
    <property type="entry name" value="PROPROTEIN CONVERTASE P"/>
    <property type="match status" value="1"/>
</dbReference>
<organism evidence="3 4">
    <name type="scientific">Adineta ricciae</name>
    <name type="common">Rotifer</name>
    <dbReference type="NCBI Taxonomy" id="249248"/>
    <lineage>
        <taxon>Eukaryota</taxon>
        <taxon>Metazoa</taxon>
        <taxon>Spiralia</taxon>
        <taxon>Gnathifera</taxon>
        <taxon>Rotifera</taxon>
        <taxon>Eurotatoria</taxon>
        <taxon>Bdelloidea</taxon>
        <taxon>Adinetida</taxon>
        <taxon>Adinetidae</taxon>
        <taxon>Adineta</taxon>
    </lineage>
</organism>
<feature type="transmembrane region" description="Helical" evidence="2">
    <location>
        <begin position="843"/>
        <end position="862"/>
    </location>
</feature>
<dbReference type="InterPro" id="IPR013517">
    <property type="entry name" value="FG-GAP"/>
</dbReference>
<name>A0A814VW32_ADIRI</name>
<feature type="transmembrane region" description="Helical" evidence="2">
    <location>
        <begin position="1289"/>
        <end position="1312"/>
    </location>
</feature>
<accession>A0A814VW32</accession>
<keyword evidence="4" id="KW-1185">Reference proteome</keyword>
<evidence type="ECO:0000256" key="1">
    <source>
        <dbReference type="ARBA" id="ARBA00022729"/>
    </source>
</evidence>
<evidence type="ECO:0000313" key="4">
    <source>
        <dbReference type="Proteomes" id="UP000663828"/>
    </source>
</evidence>
<dbReference type="Gene3D" id="2.130.10.130">
    <property type="entry name" value="Integrin alpha, N-terminal"/>
    <property type="match status" value="2"/>
</dbReference>
<dbReference type="Proteomes" id="UP000663828">
    <property type="component" value="Unassembled WGS sequence"/>
</dbReference>
<keyword evidence="1" id="KW-0732">Signal</keyword>